<organism evidence="25 26">
    <name type="scientific">Helicobacter brantae</name>
    <dbReference type="NCBI Taxonomy" id="375927"/>
    <lineage>
        <taxon>Bacteria</taxon>
        <taxon>Pseudomonadati</taxon>
        <taxon>Campylobacterota</taxon>
        <taxon>Epsilonproteobacteria</taxon>
        <taxon>Campylobacterales</taxon>
        <taxon>Helicobacteraceae</taxon>
        <taxon>Helicobacter</taxon>
    </lineage>
</organism>
<dbReference type="InterPro" id="IPR033718">
    <property type="entry name" value="DAGK_prok"/>
</dbReference>
<evidence type="ECO:0000256" key="19">
    <source>
        <dbReference type="ARBA" id="ARBA00023264"/>
    </source>
</evidence>
<keyword evidence="8 24" id="KW-0808">Transferase</keyword>
<evidence type="ECO:0000256" key="14">
    <source>
        <dbReference type="ARBA" id="ARBA00022842"/>
    </source>
</evidence>
<comment type="similarity">
    <text evidence="2 24">Belongs to the bacterial diacylglycerol kinase family.</text>
</comment>
<evidence type="ECO:0000256" key="1">
    <source>
        <dbReference type="ARBA" id="ARBA00004429"/>
    </source>
</evidence>
<evidence type="ECO:0000256" key="10">
    <source>
        <dbReference type="ARBA" id="ARBA00022723"/>
    </source>
</evidence>
<dbReference type="AlphaFoldDB" id="A0A3D8IUT7"/>
<feature type="transmembrane region" description="Helical" evidence="24">
    <location>
        <begin position="104"/>
        <end position="125"/>
    </location>
</feature>
<keyword evidence="16 24" id="KW-0443">Lipid metabolism</keyword>
<evidence type="ECO:0000256" key="21">
    <source>
        <dbReference type="PIRSR" id="PIRSR600829-2"/>
    </source>
</evidence>
<dbReference type="Proteomes" id="UP000257045">
    <property type="component" value="Unassembled WGS sequence"/>
</dbReference>
<keyword evidence="17 24" id="KW-0472">Membrane</keyword>
<accession>A0A3D8IUT7</accession>
<keyword evidence="13 22" id="KW-0067">ATP-binding</keyword>
<evidence type="ECO:0000256" key="9">
    <source>
        <dbReference type="ARBA" id="ARBA00022692"/>
    </source>
</evidence>
<evidence type="ECO:0000256" key="13">
    <source>
        <dbReference type="ARBA" id="ARBA00022840"/>
    </source>
</evidence>
<keyword evidence="14 23" id="KW-0460">Magnesium</keyword>
<dbReference type="PANTHER" id="PTHR34299:SF1">
    <property type="entry name" value="DIACYLGLYCEROL KINASE"/>
    <property type="match status" value="1"/>
</dbReference>
<evidence type="ECO:0000256" key="8">
    <source>
        <dbReference type="ARBA" id="ARBA00022679"/>
    </source>
</evidence>
<dbReference type="GO" id="GO:0005886">
    <property type="term" value="C:plasma membrane"/>
    <property type="evidence" value="ECO:0007669"/>
    <property type="project" value="UniProtKB-SubCell"/>
</dbReference>
<proteinExistence type="inferred from homology"/>
<keyword evidence="9 24" id="KW-0812">Transmembrane</keyword>
<keyword evidence="18" id="KW-0594">Phospholipid biosynthesis</keyword>
<evidence type="ECO:0000256" key="22">
    <source>
        <dbReference type="PIRSR" id="PIRSR600829-3"/>
    </source>
</evidence>
<dbReference type="GO" id="GO:0004143">
    <property type="term" value="F:ATP-dependent diacylglycerol kinase activity"/>
    <property type="evidence" value="ECO:0007669"/>
    <property type="project" value="UniProtKB-EC"/>
</dbReference>
<comment type="caution">
    <text evidence="24">Lacks conserved residue(s) required for the propagation of feature annotation.</text>
</comment>
<feature type="binding site" evidence="23">
    <location>
        <position position="84"/>
    </location>
    <ligand>
        <name>a divalent metal cation</name>
        <dbReference type="ChEBI" id="CHEBI:60240"/>
    </ligand>
</feature>
<gene>
    <name evidence="25" type="ORF">CQA58_07690</name>
</gene>
<evidence type="ECO:0000313" key="25">
    <source>
        <dbReference type="EMBL" id="RDU68992.1"/>
    </source>
</evidence>
<feature type="binding site" evidence="22">
    <location>
        <position position="84"/>
    </location>
    <ligand>
        <name>ATP</name>
        <dbReference type="ChEBI" id="CHEBI:30616"/>
    </ligand>
</feature>
<feature type="binding site" evidence="23">
    <location>
        <position position="36"/>
    </location>
    <ligand>
        <name>a divalent metal cation</name>
        <dbReference type="ChEBI" id="CHEBI:60240"/>
    </ligand>
</feature>
<comment type="catalytic activity">
    <reaction evidence="24">
        <text>a 1,2-diacyl-sn-glycerol + ATP = a 1,2-diacyl-sn-glycero-3-phosphate + ADP + H(+)</text>
        <dbReference type="Rhea" id="RHEA:10272"/>
        <dbReference type="ChEBI" id="CHEBI:15378"/>
        <dbReference type="ChEBI" id="CHEBI:17815"/>
        <dbReference type="ChEBI" id="CHEBI:30616"/>
        <dbReference type="ChEBI" id="CHEBI:58608"/>
        <dbReference type="ChEBI" id="CHEBI:456216"/>
        <dbReference type="EC" id="2.7.1.107"/>
    </reaction>
</comment>
<dbReference type="EC" id="2.7.1.107" evidence="3 24"/>
<dbReference type="PROSITE" id="PS01069">
    <property type="entry name" value="DAGK_PROKAR"/>
    <property type="match status" value="1"/>
</dbReference>
<evidence type="ECO:0000256" key="4">
    <source>
        <dbReference type="ARBA" id="ARBA00017575"/>
    </source>
</evidence>
<keyword evidence="11 22" id="KW-0547">Nucleotide-binding</keyword>
<feature type="active site" description="Proton acceptor" evidence="20">
    <location>
        <position position="77"/>
    </location>
</feature>
<evidence type="ECO:0000256" key="12">
    <source>
        <dbReference type="ARBA" id="ARBA00022777"/>
    </source>
</evidence>
<sequence length="133" mass="15066">MKDTNRNSQKGKSGFKRIKNAFFYSLSGIMSAWRDEEAFRQIAICATLGIVASFFLARDWVELVLLLLPCFLALCSELINSAIENAVDFTSLEIHPLAKKAKDMGSAIQLLACIFWVIVWGSYLINRFLHPIY</sequence>
<evidence type="ECO:0000256" key="5">
    <source>
        <dbReference type="ARBA" id="ARBA00022475"/>
    </source>
</evidence>
<keyword evidence="10 23" id="KW-0479">Metal-binding</keyword>
<keyword evidence="15 24" id="KW-1133">Transmembrane helix</keyword>
<keyword evidence="5" id="KW-1003">Cell membrane</keyword>
<dbReference type="GO" id="GO:0006654">
    <property type="term" value="P:phosphatidic acid biosynthetic process"/>
    <property type="evidence" value="ECO:0007669"/>
    <property type="project" value="InterPro"/>
</dbReference>
<feature type="binding site" evidence="22">
    <location>
        <begin position="102"/>
        <end position="103"/>
    </location>
    <ligand>
        <name>ATP</name>
        <dbReference type="ChEBI" id="CHEBI:30616"/>
    </ligand>
</feature>
<keyword evidence="19 24" id="KW-1208">Phospholipid metabolism</keyword>
<keyword evidence="6" id="KW-0444">Lipid biosynthesis</keyword>
<comment type="function">
    <text evidence="24">Catalyzes the ATP-dependent phosphorylation of sn-l,2-diacylglycerol (DAG) to phosphatidic acid. Involved in the recycling of diacylglycerol produced as a by-product during membrane-derived oligosaccharide (MDO) biosynthesis.</text>
</comment>
<evidence type="ECO:0000256" key="18">
    <source>
        <dbReference type="ARBA" id="ARBA00023209"/>
    </source>
</evidence>
<dbReference type="InterPro" id="IPR000829">
    <property type="entry name" value="DAGK"/>
</dbReference>
<evidence type="ECO:0000256" key="7">
    <source>
        <dbReference type="ARBA" id="ARBA00022519"/>
    </source>
</evidence>
<evidence type="ECO:0000256" key="16">
    <source>
        <dbReference type="ARBA" id="ARBA00023098"/>
    </source>
</evidence>
<reference evidence="25 26" key="1">
    <citation type="submission" date="2018-04" db="EMBL/GenBank/DDBJ databases">
        <title>Novel Campyloabacter and Helicobacter Species and Strains.</title>
        <authorList>
            <person name="Mannion A.J."/>
            <person name="Shen Z."/>
            <person name="Fox J.G."/>
        </authorList>
    </citation>
    <scope>NUCLEOTIDE SEQUENCE [LARGE SCALE GENOMIC DNA]</scope>
    <source>
        <strain evidence="25 26">MIT 04-9366</strain>
    </source>
</reference>
<dbReference type="PANTHER" id="PTHR34299">
    <property type="entry name" value="DIACYLGLYCEROL KINASE"/>
    <property type="match status" value="1"/>
</dbReference>
<dbReference type="OrthoDB" id="5460798at2"/>
<evidence type="ECO:0000256" key="2">
    <source>
        <dbReference type="ARBA" id="ARBA00005967"/>
    </source>
</evidence>
<feature type="binding site" evidence="22">
    <location>
        <position position="24"/>
    </location>
    <ligand>
        <name>ATP</name>
        <dbReference type="ChEBI" id="CHEBI:30616"/>
    </ligand>
</feature>
<comment type="cofactor">
    <cofactor evidence="23">
        <name>Mg(2+)</name>
        <dbReference type="ChEBI" id="CHEBI:18420"/>
    </cofactor>
    <text evidence="23">Mn(2+), Zn(2+), Cd(2+) and Co(2+) support activity to lesser extents.</text>
</comment>
<comment type="subcellular location">
    <subcellularLocation>
        <location evidence="1">Cell inner membrane</location>
        <topology evidence="1">Multi-pass membrane protein</topology>
    </subcellularLocation>
</comment>
<feature type="binding site" evidence="21">
    <location>
        <position position="106"/>
    </location>
    <ligand>
        <name>substrate</name>
    </ligand>
</feature>
<keyword evidence="12 24" id="KW-0418">Kinase</keyword>
<dbReference type="InterPro" id="IPR036945">
    <property type="entry name" value="DAGK_sf"/>
</dbReference>
<dbReference type="CDD" id="cd14264">
    <property type="entry name" value="DAGK_IM"/>
    <property type="match status" value="1"/>
</dbReference>
<comment type="caution">
    <text evidence="25">The sequence shown here is derived from an EMBL/GenBank/DDBJ whole genome shotgun (WGS) entry which is preliminary data.</text>
</comment>
<evidence type="ECO:0000256" key="11">
    <source>
        <dbReference type="ARBA" id="ARBA00022741"/>
    </source>
</evidence>
<keyword evidence="7" id="KW-0997">Cell inner membrane</keyword>
<evidence type="ECO:0000256" key="6">
    <source>
        <dbReference type="ARBA" id="ARBA00022516"/>
    </source>
</evidence>
<dbReference type="Pfam" id="PF01219">
    <property type="entry name" value="DAGK_prokar"/>
    <property type="match status" value="1"/>
</dbReference>
<feature type="binding site" evidence="22">
    <location>
        <position position="36"/>
    </location>
    <ligand>
        <name>ATP</name>
        <dbReference type="ChEBI" id="CHEBI:30616"/>
    </ligand>
</feature>
<dbReference type="RefSeq" id="WP_115570132.1">
    <property type="nucleotide sequence ID" value="NZ_NXLV01000020.1"/>
</dbReference>
<feature type="binding site" evidence="21">
    <location>
        <position position="17"/>
    </location>
    <ligand>
        <name>substrate</name>
    </ligand>
</feature>
<name>A0A3D8IUT7_9HELI</name>
<dbReference type="EMBL" id="NXLV01000020">
    <property type="protein sequence ID" value="RDU68992.1"/>
    <property type="molecule type" value="Genomic_DNA"/>
</dbReference>
<evidence type="ECO:0000256" key="15">
    <source>
        <dbReference type="ARBA" id="ARBA00022989"/>
    </source>
</evidence>
<feature type="binding site" evidence="21">
    <location>
        <position position="77"/>
    </location>
    <ligand>
        <name>substrate</name>
    </ligand>
</feature>
<protein>
    <recommendedName>
        <fullName evidence="4 24">Diacylglycerol kinase</fullName>
        <ecNumber evidence="3 24">2.7.1.107</ecNumber>
    </recommendedName>
</protein>
<feature type="binding site" evidence="22">
    <location>
        <position position="17"/>
    </location>
    <ligand>
        <name>ATP</name>
        <dbReference type="ChEBI" id="CHEBI:30616"/>
    </ligand>
</feature>
<keyword evidence="26" id="KW-1185">Reference proteome</keyword>
<dbReference type="GO" id="GO:0046872">
    <property type="term" value="F:metal ion binding"/>
    <property type="evidence" value="ECO:0007669"/>
    <property type="project" value="UniProtKB-KW"/>
</dbReference>
<evidence type="ECO:0000256" key="24">
    <source>
        <dbReference type="RuleBase" id="RU363065"/>
    </source>
</evidence>
<feature type="binding site" evidence="22">
    <location>
        <begin position="93"/>
        <end position="95"/>
    </location>
    <ligand>
        <name>ATP</name>
        <dbReference type="ChEBI" id="CHEBI:30616"/>
    </ligand>
</feature>
<evidence type="ECO:0000313" key="26">
    <source>
        <dbReference type="Proteomes" id="UP000257045"/>
    </source>
</evidence>
<evidence type="ECO:0000256" key="23">
    <source>
        <dbReference type="PIRSR" id="PIRSR600829-4"/>
    </source>
</evidence>
<evidence type="ECO:0000256" key="17">
    <source>
        <dbReference type="ARBA" id="ARBA00023136"/>
    </source>
</evidence>
<evidence type="ECO:0000256" key="3">
    <source>
        <dbReference type="ARBA" id="ARBA00012133"/>
    </source>
</evidence>
<dbReference type="GO" id="GO:0005524">
    <property type="term" value="F:ATP binding"/>
    <property type="evidence" value="ECO:0007669"/>
    <property type="project" value="UniProtKB-KW"/>
</dbReference>
<evidence type="ECO:0000256" key="20">
    <source>
        <dbReference type="PIRSR" id="PIRSR600829-1"/>
    </source>
</evidence>
<dbReference type="Gene3D" id="1.10.287.3610">
    <property type="match status" value="1"/>
</dbReference>
<feature type="transmembrane region" description="Helical" evidence="24">
    <location>
        <begin position="38"/>
        <end position="57"/>
    </location>
</feature>